<evidence type="ECO:0000313" key="2">
    <source>
        <dbReference type="Proteomes" id="UP001234202"/>
    </source>
</evidence>
<comment type="caution">
    <text evidence="1">The sequence shown here is derived from an EMBL/GenBank/DDBJ whole genome shotgun (WGS) entry which is preliminary data.</text>
</comment>
<proteinExistence type="predicted"/>
<gene>
    <name evidence="1" type="ORF">QFC24_001979</name>
</gene>
<evidence type="ECO:0000313" key="1">
    <source>
        <dbReference type="EMBL" id="KAJ9126252.1"/>
    </source>
</evidence>
<protein>
    <submittedName>
        <fullName evidence="1">Uncharacterized protein</fullName>
    </submittedName>
</protein>
<sequence>MTPSQKRLISWADGFRGLRIGDVTALNGNVPAIKSDASNAAQAFALLPLFHAVGGIIGPAIGGYLPNPTERFPSVFGGVRLFKEFPYLLPCLAASSVTFIFWIIAFFFLEESLESKKKPLHASLLRAEADLRIADETGINDDTPAPETNTVKPHTPGIKEILASSTVRSVLHSYAWLAFIAVSHDAIWALWLYTPLGKGGLGFSTSAIGSMLSLYGFLSVTVQLAFFPPLHRRFGTVTCLRGALPGYFLVAALAPVITKMAQAGASRNTVYACVAGLVLLKAVSNTAFASTSILVNSSSPSKNALGTVNGLAQMTASAVRTLGPAFIA</sequence>
<organism evidence="1 2">
    <name type="scientific">Naganishia onofrii</name>
    <dbReference type="NCBI Taxonomy" id="1851511"/>
    <lineage>
        <taxon>Eukaryota</taxon>
        <taxon>Fungi</taxon>
        <taxon>Dikarya</taxon>
        <taxon>Basidiomycota</taxon>
        <taxon>Agaricomycotina</taxon>
        <taxon>Tremellomycetes</taxon>
        <taxon>Filobasidiales</taxon>
        <taxon>Filobasidiaceae</taxon>
        <taxon>Naganishia</taxon>
    </lineage>
</organism>
<name>A0ACC2XSN6_9TREE</name>
<dbReference type="Proteomes" id="UP001234202">
    <property type="component" value="Unassembled WGS sequence"/>
</dbReference>
<dbReference type="EMBL" id="JASBWV010000005">
    <property type="protein sequence ID" value="KAJ9126252.1"/>
    <property type="molecule type" value="Genomic_DNA"/>
</dbReference>
<reference evidence="1" key="1">
    <citation type="submission" date="2023-04" db="EMBL/GenBank/DDBJ databases">
        <title>Draft Genome sequencing of Naganishia species isolated from polar environments using Oxford Nanopore Technology.</title>
        <authorList>
            <person name="Leo P."/>
            <person name="Venkateswaran K."/>
        </authorList>
    </citation>
    <scope>NUCLEOTIDE SEQUENCE</scope>
    <source>
        <strain evidence="1">DBVPG 5303</strain>
    </source>
</reference>
<accession>A0ACC2XSN6</accession>
<keyword evidence="2" id="KW-1185">Reference proteome</keyword>